<feature type="region of interest" description="Disordered" evidence="1">
    <location>
        <begin position="1"/>
        <end position="69"/>
    </location>
</feature>
<dbReference type="STRING" id="403935.SAMN05216481_104188"/>
<gene>
    <name evidence="2" type="ORF">SAMN05216481_104188</name>
</gene>
<accession>A0A1H9DN07</accession>
<sequence>MARIAVGKADVRPDRAAHVKGTRQGNQKGSYRKTPGLLPGDRSTARRSTGVNAGRRDPVMPGMPNLSPS</sequence>
<evidence type="ECO:0000256" key="1">
    <source>
        <dbReference type="SAM" id="MobiDB-lite"/>
    </source>
</evidence>
<evidence type="ECO:0000313" key="3">
    <source>
        <dbReference type="Proteomes" id="UP000199055"/>
    </source>
</evidence>
<evidence type="ECO:0000313" key="2">
    <source>
        <dbReference type="EMBL" id="SEQ14799.1"/>
    </source>
</evidence>
<dbReference type="AlphaFoldDB" id="A0A1H9DN07"/>
<dbReference type="EMBL" id="FOET01000004">
    <property type="protein sequence ID" value="SEQ14799.1"/>
    <property type="molecule type" value="Genomic_DNA"/>
</dbReference>
<organism evidence="2 3">
    <name type="scientific">Streptomyces radiopugnans</name>
    <dbReference type="NCBI Taxonomy" id="403935"/>
    <lineage>
        <taxon>Bacteria</taxon>
        <taxon>Bacillati</taxon>
        <taxon>Actinomycetota</taxon>
        <taxon>Actinomycetes</taxon>
        <taxon>Kitasatosporales</taxon>
        <taxon>Streptomycetaceae</taxon>
        <taxon>Streptomyces</taxon>
    </lineage>
</organism>
<keyword evidence="3" id="KW-1185">Reference proteome</keyword>
<proteinExistence type="predicted"/>
<dbReference type="RefSeq" id="WP_093658193.1">
    <property type="nucleotide sequence ID" value="NZ_FOET01000004.1"/>
</dbReference>
<dbReference type="Proteomes" id="UP000199055">
    <property type="component" value="Unassembled WGS sequence"/>
</dbReference>
<protein>
    <submittedName>
        <fullName evidence="2">Uncharacterized protein</fullName>
    </submittedName>
</protein>
<name>A0A1H9DN07_9ACTN</name>
<reference evidence="2 3" key="1">
    <citation type="submission" date="2016-10" db="EMBL/GenBank/DDBJ databases">
        <authorList>
            <person name="de Groot N.N."/>
        </authorList>
    </citation>
    <scope>NUCLEOTIDE SEQUENCE [LARGE SCALE GENOMIC DNA]</scope>
    <source>
        <strain evidence="2 3">CGMCC 4.3519</strain>
    </source>
</reference>